<dbReference type="InterPro" id="IPR028082">
    <property type="entry name" value="Peripla_BP_I"/>
</dbReference>
<protein>
    <submittedName>
        <fullName evidence="5">LacI family DNA-binding transcriptional regulator</fullName>
    </submittedName>
</protein>
<reference evidence="5" key="1">
    <citation type="submission" date="2024-02" db="EMBL/GenBank/DDBJ databases">
        <title>Bacterial skin colonization with Propionibacterium avidum as a risk factor for Periprosthetic Joint Infections - a single-center prospective study.</title>
        <authorList>
            <person name="Achermann Y."/>
        </authorList>
    </citation>
    <scope>NUCLEOTIDE SEQUENCE</scope>
    <source>
        <strain evidence="5">PAVI-2017310195</strain>
    </source>
</reference>
<dbReference type="Pfam" id="PF00356">
    <property type="entry name" value="LacI"/>
    <property type="match status" value="1"/>
</dbReference>
<dbReference type="AlphaFoldDB" id="A0AB35XGM7"/>
<dbReference type="Proteomes" id="UP001309299">
    <property type="component" value="Unassembled WGS sequence"/>
</dbReference>
<dbReference type="GO" id="GO:0003700">
    <property type="term" value="F:DNA-binding transcription factor activity"/>
    <property type="evidence" value="ECO:0007669"/>
    <property type="project" value="TreeGrafter"/>
</dbReference>
<dbReference type="RefSeq" id="WP_063279536.1">
    <property type="nucleotide sequence ID" value="NZ_JBAKUA010000006.1"/>
</dbReference>
<keyword evidence="2 5" id="KW-0238">DNA-binding</keyword>
<dbReference type="GO" id="GO:0000976">
    <property type="term" value="F:transcription cis-regulatory region binding"/>
    <property type="evidence" value="ECO:0007669"/>
    <property type="project" value="TreeGrafter"/>
</dbReference>
<dbReference type="SMART" id="SM00354">
    <property type="entry name" value="HTH_LACI"/>
    <property type="match status" value="1"/>
</dbReference>
<evidence type="ECO:0000256" key="2">
    <source>
        <dbReference type="ARBA" id="ARBA00023125"/>
    </source>
</evidence>
<dbReference type="Gene3D" id="1.10.260.40">
    <property type="entry name" value="lambda repressor-like DNA-binding domains"/>
    <property type="match status" value="1"/>
</dbReference>
<dbReference type="CDD" id="cd06267">
    <property type="entry name" value="PBP1_LacI_sugar_binding-like"/>
    <property type="match status" value="1"/>
</dbReference>
<evidence type="ECO:0000256" key="1">
    <source>
        <dbReference type="ARBA" id="ARBA00023015"/>
    </source>
</evidence>
<keyword evidence="1" id="KW-0805">Transcription regulation</keyword>
<dbReference type="PANTHER" id="PTHR30146">
    <property type="entry name" value="LACI-RELATED TRANSCRIPTIONAL REPRESSOR"/>
    <property type="match status" value="1"/>
</dbReference>
<dbReference type="Pfam" id="PF13377">
    <property type="entry name" value="Peripla_BP_3"/>
    <property type="match status" value="1"/>
</dbReference>
<organism evidence="5 6">
    <name type="scientific">Cutibacterium avidum</name>
    <dbReference type="NCBI Taxonomy" id="33010"/>
    <lineage>
        <taxon>Bacteria</taxon>
        <taxon>Bacillati</taxon>
        <taxon>Actinomycetota</taxon>
        <taxon>Actinomycetes</taxon>
        <taxon>Propionibacteriales</taxon>
        <taxon>Propionibacteriaceae</taxon>
        <taxon>Cutibacterium</taxon>
    </lineage>
</organism>
<dbReference type="SUPFAM" id="SSF53822">
    <property type="entry name" value="Periplasmic binding protein-like I"/>
    <property type="match status" value="1"/>
</dbReference>
<evidence type="ECO:0000313" key="5">
    <source>
        <dbReference type="EMBL" id="MEH1546519.1"/>
    </source>
</evidence>
<dbReference type="InterPro" id="IPR010982">
    <property type="entry name" value="Lambda_DNA-bd_dom_sf"/>
</dbReference>
<dbReference type="Gene3D" id="3.40.50.2300">
    <property type="match status" value="2"/>
</dbReference>
<sequence>MRSGKDGVTIVAVARAAGRSISTVSAALNGAPGVAPQTRQDILRVAAELGYRPNPRARLMRASHTGLIGVSYRPGQAFQAELVDALYRAAESCGHGLDLTASTPRHGEVDGIRALVRNRCEAIIVVDSRVAPGELLAAAEGVPLLLMCREPCAGADAVRSQDEVALTRLVDEIVMTGRHDVVYVDGGEAPSTQLRARAFRAAMRAHGLKAQVMNGGETEEAGIRAVCDLAEGPGLPQAMLFYNDHAALGGLLELRRRGVHIPERVALAGFDGIAASALSAVGLTTVRQDVDVIAEVSVRHLISRLGCQDGGVQMPTGLDVHRAQSAGGGVVYTVPARVIRRTTTQG</sequence>
<dbReference type="PROSITE" id="PS50932">
    <property type="entry name" value="HTH_LACI_2"/>
    <property type="match status" value="1"/>
</dbReference>
<dbReference type="InterPro" id="IPR000843">
    <property type="entry name" value="HTH_LacI"/>
</dbReference>
<dbReference type="InterPro" id="IPR046335">
    <property type="entry name" value="LacI/GalR-like_sensor"/>
</dbReference>
<dbReference type="EMBL" id="JBAKUA010000006">
    <property type="protein sequence ID" value="MEH1546519.1"/>
    <property type="molecule type" value="Genomic_DNA"/>
</dbReference>
<dbReference type="CDD" id="cd01392">
    <property type="entry name" value="HTH_LacI"/>
    <property type="match status" value="1"/>
</dbReference>
<evidence type="ECO:0000259" key="4">
    <source>
        <dbReference type="PROSITE" id="PS50932"/>
    </source>
</evidence>
<comment type="caution">
    <text evidence="5">The sequence shown here is derived from an EMBL/GenBank/DDBJ whole genome shotgun (WGS) entry which is preliminary data.</text>
</comment>
<keyword evidence="3" id="KW-0804">Transcription</keyword>
<evidence type="ECO:0000256" key="3">
    <source>
        <dbReference type="ARBA" id="ARBA00023163"/>
    </source>
</evidence>
<dbReference type="PANTHER" id="PTHR30146:SF109">
    <property type="entry name" value="HTH-TYPE TRANSCRIPTIONAL REGULATOR GALS"/>
    <property type="match status" value="1"/>
</dbReference>
<dbReference type="SUPFAM" id="SSF47413">
    <property type="entry name" value="lambda repressor-like DNA-binding domains"/>
    <property type="match status" value="1"/>
</dbReference>
<gene>
    <name evidence="5" type="ORF">V7F78_05740</name>
</gene>
<feature type="domain" description="HTH lacI-type" evidence="4">
    <location>
        <begin position="8"/>
        <end position="62"/>
    </location>
</feature>
<accession>A0AB35XGM7</accession>
<evidence type="ECO:0000313" key="6">
    <source>
        <dbReference type="Proteomes" id="UP001309299"/>
    </source>
</evidence>
<proteinExistence type="predicted"/>
<name>A0AB35XGM7_9ACTN</name>